<keyword evidence="2" id="KW-0413">Isomerase</keyword>
<dbReference type="InterPro" id="IPR013022">
    <property type="entry name" value="Xyl_isomerase-like_TIM-brl"/>
</dbReference>
<dbReference type="Gene3D" id="3.20.20.150">
    <property type="entry name" value="Divalent-metal-dependent TIM barrel enzymes"/>
    <property type="match status" value="1"/>
</dbReference>
<organism evidence="2 3">
    <name type="scientific">Halomonas dongshanensis</name>
    <dbReference type="NCBI Taxonomy" id="2890835"/>
    <lineage>
        <taxon>Bacteria</taxon>
        <taxon>Pseudomonadati</taxon>
        <taxon>Pseudomonadota</taxon>
        <taxon>Gammaproteobacteria</taxon>
        <taxon>Oceanospirillales</taxon>
        <taxon>Halomonadaceae</taxon>
        <taxon>Halomonas</taxon>
    </lineage>
</organism>
<dbReference type="RefSeq" id="WP_259035155.1">
    <property type="nucleotide sequence ID" value="NZ_JAJISC010000002.1"/>
</dbReference>
<dbReference type="Pfam" id="PF01261">
    <property type="entry name" value="AP_endonuc_2"/>
    <property type="match status" value="1"/>
</dbReference>
<feature type="domain" description="Xylose isomerase-like TIM barrel" evidence="1">
    <location>
        <begin position="52"/>
        <end position="272"/>
    </location>
</feature>
<evidence type="ECO:0000259" key="1">
    <source>
        <dbReference type="Pfam" id="PF01261"/>
    </source>
</evidence>
<keyword evidence="3" id="KW-1185">Reference proteome</keyword>
<dbReference type="GO" id="GO:0016853">
    <property type="term" value="F:isomerase activity"/>
    <property type="evidence" value="ECO:0007669"/>
    <property type="project" value="UniProtKB-KW"/>
</dbReference>
<dbReference type="InterPro" id="IPR036237">
    <property type="entry name" value="Xyl_isomerase-like_sf"/>
</dbReference>
<dbReference type="PANTHER" id="PTHR12110:SF21">
    <property type="entry name" value="XYLOSE ISOMERASE-LIKE TIM BARREL DOMAIN-CONTAINING PROTEIN"/>
    <property type="match status" value="1"/>
</dbReference>
<comment type="caution">
    <text evidence="2">The sequence shown here is derived from an EMBL/GenBank/DDBJ whole genome shotgun (WGS) entry which is preliminary data.</text>
</comment>
<protein>
    <submittedName>
        <fullName evidence="2">Sugar phosphate isomerase/epimerase</fullName>
    </submittedName>
</protein>
<dbReference type="Proteomes" id="UP001165542">
    <property type="component" value="Unassembled WGS sequence"/>
</dbReference>
<dbReference type="SUPFAM" id="SSF51658">
    <property type="entry name" value="Xylose isomerase-like"/>
    <property type="match status" value="1"/>
</dbReference>
<dbReference type="InterPro" id="IPR050312">
    <property type="entry name" value="IolE/XylAMocC-like"/>
</dbReference>
<proteinExistence type="predicted"/>
<sequence length="285" mass="32127">MNIGIRAHDLPKQPLDELGDTLSMRQLNIIQLALGKSFDLTPEPGFITPGLANHIRRSFSDKEVRIAVLGCYVNIIHPDRQQRKQALSLFKEHLKYARDFGCSIVGTETGNVNAEIVYTEENFTESAFSEMVESVQELVQEAEKFGVIVGIEPGINHPLHSADKVRRLVEAVPSNNLQIIFDPVNLLTSDNYRDQQAILETAIHQWGDKVAVLHAKDFIVEDGKLVFVPLGQGWLDYQLVFDQLIDKKPYIDIIMDEIDAEDIEAGFTFIRSLVKSSPIISNRPY</sequence>
<gene>
    <name evidence="2" type="ORF">LLY24_04830</name>
</gene>
<evidence type="ECO:0000313" key="3">
    <source>
        <dbReference type="Proteomes" id="UP001165542"/>
    </source>
</evidence>
<evidence type="ECO:0000313" key="2">
    <source>
        <dbReference type="EMBL" id="MCS2608646.1"/>
    </source>
</evidence>
<accession>A0ABT2EAP9</accession>
<name>A0ABT2EAP9_9GAMM</name>
<dbReference type="EMBL" id="JAJISC010000002">
    <property type="protein sequence ID" value="MCS2608646.1"/>
    <property type="molecule type" value="Genomic_DNA"/>
</dbReference>
<reference evidence="2" key="1">
    <citation type="submission" date="2021-11" db="EMBL/GenBank/DDBJ databases">
        <title>Halomonas sp., isolated from a coastal aquaculture zone in Dongshan Bay.</title>
        <authorList>
            <person name="Lin W."/>
        </authorList>
    </citation>
    <scope>NUCLEOTIDE SEQUENCE</scope>
    <source>
        <strain evidence="2">Yzlin-01</strain>
    </source>
</reference>
<dbReference type="PANTHER" id="PTHR12110">
    <property type="entry name" value="HYDROXYPYRUVATE ISOMERASE"/>
    <property type="match status" value="1"/>
</dbReference>